<keyword evidence="9" id="KW-0807">Transducer</keyword>
<dbReference type="GO" id="GO:0004984">
    <property type="term" value="F:olfactory receptor activity"/>
    <property type="evidence" value="ECO:0007669"/>
    <property type="project" value="InterPro"/>
</dbReference>
<dbReference type="GO" id="GO:0007165">
    <property type="term" value="P:signal transduction"/>
    <property type="evidence" value="ECO:0007669"/>
    <property type="project" value="UniProtKB-KW"/>
</dbReference>
<feature type="transmembrane region" description="Helical" evidence="10">
    <location>
        <begin position="436"/>
        <end position="458"/>
    </location>
</feature>
<evidence type="ECO:0000256" key="7">
    <source>
        <dbReference type="ARBA" id="ARBA00023136"/>
    </source>
</evidence>
<evidence type="ECO:0000256" key="1">
    <source>
        <dbReference type="ARBA" id="ARBA00004651"/>
    </source>
</evidence>
<evidence type="ECO:0000256" key="9">
    <source>
        <dbReference type="ARBA" id="ARBA00023224"/>
    </source>
</evidence>
<dbReference type="STRING" id="64791.A0A151WQL8"/>
<evidence type="ECO:0000256" key="3">
    <source>
        <dbReference type="ARBA" id="ARBA00022606"/>
    </source>
</evidence>
<keyword evidence="3" id="KW-0716">Sensory transduction</keyword>
<evidence type="ECO:0000256" key="4">
    <source>
        <dbReference type="ARBA" id="ARBA00022692"/>
    </source>
</evidence>
<feature type="transmembrane region" description="Helical" evidence="10">
    <location>
        <begin position="293"/>
        <end position="315"/>
    </location>
</feature>
<dbReference type="EMBL" id="KQ982821">
    <property type="protein sequence ID" value="KYQ50199.1"/>
    <property type="molecule type" value="Genomic_DNA"/>
</dbReference>
<feature type="transmembrane region" description="Helical" evidence="10">
    <location>
        <begin position="781"/>
        <end position="802"/>
    </location>
</feature>
<evidence type="ECO:0000256" key="10">
    <source>
        <dbReference type="SAM" id="Phobius"/>
    </source>
</evidence>
<evidence type="ECO:0000256" key="8">
    <source>
        <dbReference type="ARBA" id="ARBA00023170"/>
    </source>
</evidence>
<feature type="transmembrane region" description="Helical" evidence="10">
    <location>
        <begin position="377"/>
        <end position="397"/>
    </location>
</feature>
<proteinExistence type="predicted"/>
<dbReference type="PANTHER" id="PTHR21137:SF35">
    <property type="entry name" value="ODORANT RECEPTOR 19A-RELATED"/>
    <property type="match status" value="1"/>
</dbReference>
<name>A0A151WQL8_9HYME</name>
<feature type="transmembrane region" description="Helical" evidence="10">
    <location>
        <begin position="530"/>
        <end position="551"/>
    </location>
</feature>
<feature type="transmembrane region" description="Helical" evidence="10">
    <location>
        <begin position="672"/>
        <end position="692"/>
    </location>
</feature>
<feature type="transmembrane region" description="Helical" evidence="10">
    <location>
        <begin position="1091"/>
        <end position="1112"/>
    </location>
</feature>
<comment type="subcellular location">
    <subcellularLocation>
        <location evidence="1">Cell membrane</location>
        <topology evidence="1">Multi-pass membrane protein</topology>
    </subcellularLocation>
</comment>
<keyword evidence="2" id="KW-1003">Cell membrane</keyword>
<dbReference type="InterPro" id="IPR004117">
    <property type="entry name" value="7tm6_olfct_rcpt"/>
</dbReference>
<keyword evidence="6 10" id="KW-1133">Transmembrane helix</keyword>
<keyword evidence="4 10" id="KW-0812">Transmembrane</keyword>
<reference evidence="11 12" key="1">
    <citation type="submission" date="2015-09" db="EMBL/GenBank/DDBJ databases">
        <title>Trachymyrmex zeteki WGS genome.</title>
        <authorList>
            <person name="Nygaard S."/>
            <person name="Hu H."/>
            <person name="Boomsma J."/>
            <person name="Zhang G."/>
        </authorList>
    </citation>
    <scope>NUCLEOTIDE SEQUENCE [LARGE SCALE GENOMIC DNA]</scope>
    <source>
        <strain evidence="11">Tzet28-1</strain>
        <tissue evidence="11">Whole body</tissue>
    </source>
</reference>
<feature type="transmembrane region" description="Helical" evidence="10">
    <location>
        <begin position="698"/>
        <end position="717"/>
    </location>
</feature>
<feature type="transmembrane region" description="Helical" evidence="10">
    <location>
        <begin position="228"/>
        <end position="247"/>
    </location>
</feature>
<keyword evidence="7 10" id="KW-0472">Membrane</keyword>
<keyword evidence="8 11" id="KW-0675">Receptor</keyword>
<feature type="transmembrane region" description="Helical" evidence="10">
    <location>
        <begin position="55"/>
        <end position="78"/>
    </location>
</feature>
<feature type="transmembrane region" description="Helical" evidence="10">
    <location>
        <begin position="327"/>
        <end position="343"/>
    </location>
</feature>
<evidence type="ECO:0000313" key="12">
    <source>
        <dbReference type="Proteomes" id="UP000075809"/>
    </source>
</evidence>
<evidence type="ECO:0000313" key="11">
    <source>
        <dbReference type="EMBL" id="KYQ50199.1"/>
    </source>
</evidence>
<accession>A0A151WQL8</accession>
<evidence type="ECO:0000256" key="5">
    <source>
        <dbReference type="ARBA" id="ARBA00022725"/>
    </source>
</evidence>
<evidence type="ECO:0000256" key="6">
    <source>
        <dbReference type="ARBA" id="ARBA00022989"/>
    </source>
</evidence>
<evidence type="ECO:0000256" key="2">
    <source>
        <dbReference type="ARBA" id="ARBA00022475"/>
    </source>
</evidence>
<organism evidence="11 12">
    <name type="scientific">Mycetomoellerius zeteki</name>
    <dbReference type="NCBI Taxonomy" id="64791"/>
    <lineage>
        <taxon>Eukaryota</taxon>
        <taxon>Metazoa</taxon>
        <taxon>Ecdysozoa</taxon>
        <taxon>Arthropoda</taxon>
        <taxon>Hexapoda</taxon>
        <taxon>Insecta</taxon>
        <taxon>Pterygota</taxon>
        <taxon>Neoptera</taxon>
        <taxon>Endopterygota</taxon>
        <taxon>Hymenoptera</taxon>
        <taxon>Apocrita</taxon>
        <taxon>Aculeata</taxon>
        <taxon>Formicoidea</taxon>
        <taxon>Formicidae</taxon>
        <taxon>Myrmicinae</taxon>
        <taxon>Mycetomoellerius</taxon>
    </lineage>
</organism>
<dbReference type="Proteomes" id="UP000075809">
    <property type="component" value="Unassembled WGS sequence"/>
</dbReference>
<dbReference type="GO" id="GO:0005549">
    <property type="term" value="F:odorant binding"/>
    <property type="evidence" value="ECO:0007669"/>
    <property type="project" value="InterPro"/>
</dbReference>
<feature type="transmembrane region" description="Helical" evidence="10">
    <location>
        <begin position="196"/>
        <end position="222"/>
    </location>
</feature>
<gene>
    <name evidence="11" type="ORF">ALC60_10768</name>
</gene>
<dbReference type="GO" id="GO:0005886">
    <property type="term" value="C:plasma membrane"/>
    <property type="evidence" value="ECO:0007669"/>
    <property type="project" value="UniProtKB-SubCell"/>
</dbReference>
<keyword evidence="5" id="KW-0552">Olfaction</keyword>
<protein>
    <submittedName>
        <fullName evidence="11">Putative odorant receptor 22c</fullName>
    </submittedName>
</protein>
<dbReference type="PANTHER" id="PTHR21137">
    <property type="entry name" value="ODORANT RECEPTOR"/>
    <property type="match status" value="1"/>
</dbReference>
<keyword evidence="12" id="KW-1185">Reference proteome</keyword>
<sequence length="1370" mass="157489">MEKEQYRSVIRFLFLDGKRIEACLKTIEDDWLSLNTDSEKATLQRHVIHGQYLTIFYAVFMMTTGLLYMFKSIVLIMIEDTSNSTRLAVTELPFRVEYGYTIDQYFYPIVIHCYLTVYSHVTATIAADTFYFTLIQHACGMFSVVGHMLEHIGEDINENFNLKPHKINDNDYNKALSCLRKHLHVIKFAELIDSTFANIFLVSVSLNMIGGSICGIQVLMNLNDAKDIVAPLAIYIAQLTHLFFQFWQAQFLLDYSVVPYESICRANWYYTSERCRKLLLLIMSRTILPCRITAGKVATLSIESFGVLLYLLIAATDLDDVFSCTPSMWITIIFSFKLGWLMMNNKKLKTCLKIMEDDWLSLNTDVERIILQRHTAYGRYITLTYGIFMQFLGILLISKSVVVMLLEDTSDATISSLVAEAKLPLRVEYGETLNQYLYPMAVHCYLAVFSHISITIAVDSCYIALIRHACGMFAIVGHTLENIGKDSNDNFDLKPDKVNDDNYNRTFGCLRKHLHVIQFAELIESTFTNIFLVSVCLNMIGGSMIGIQVVLNLNDAKDIVEPFAIYIAQLIHLFLQFWPAQFLLDYSILPYESMSLLPCKITAGKIVPLTIENFGVEQNRRYALLRLYLTISGLWPYHNLRDRCIRFVPFFVFSFSIAIPQVYTLKSSQERIHLFIAKLLIVLYLLIGSVTLDDVFESLPSLIISILFSFKLLVIMLNNEKVKICLNTIRKDWQSINTDVERIILQRHTRYGQYLATFYAEDWLSANTDVERIILQRHTRYGQYLAAFYAAFMHVTSGLFIFKPIMLTLMANDIFNVTKSSIPIASRLPFRVEYGEKFNQYVYPITVHSYTAVFAHTFATIAVDGLYYCLIQHACGMFSIIGNTLENIGKNNGNIFDTKQAKIQDSNYSKTLYCLRRHLLVIEFAEHIESLFTKIFLINLNLNMIAGSLTGIQVLMNLDKSVNDVAGPATIYIAQFLHLFLHFWQAQFLLDYSVLPYESICRANWYYTSHRCRKLLLLIMNRTTSPCKITAGKIVILSIESFATVSVKLYRYVSKLHCALLVKICLNIIRKDWLSINTDVERIILQRHTKYGQYLAAFYAVFMHMTGCLFVLKPIMLTLMANDIFNVTKSTVSFASRLPFRVEYGEKFNQYIYPIALHSYIAVFAHTFATIAVDGLYYSLIQHACAMFSIIGNTLENIGKNNEEIFYAKQAKIQDSNYSKTLYCLRRHPLVIEFAEHIESLFTKIFLINLNLNMIIGSLTGIQVLMNLDKSANDIAGPVTMYIAQFLHLFLHFWQAQFLLDYSVLPYKSICRANWYYASHRCRKLLLLIMNRTTSPCKITAGKIVILSIESFATVVKTSLSYLTMFRSLQ</sequence>
<feature type="transmembrane region" description="Helical" evidence="10">
    <location>
        <begin position="1246"/>
        <end position="1266"/>
    </location>
</feature>
<dbReference type="Pfam" id="PF02949">
    <property type="entry name" value="7tm_6"/>
    <property type="match status" value="4"/>
</dbReference>
<feature type="transmembrane region" description="Helical" evidence="10">
    <location>
        <begin position="563"/>
        <end position="584"/>
    </location>
</feature>